<accession>A0AC61NHG6</accession>
<proteinExistence type="predicted"/>
<keyword evidence="2" id="KW-1185">Reference proteome</keyword>
<reference evidence="1" key="1">
    <citation type="submission" date="2021-08" db="EMBL/GenBank/DDBJ databases">
        <title>Novel anaerobic bacterium isolated from sea squirt in East Sea, Republic of Korea.</title>
        <authorList>
            <person name="Nguyen T.H."/>
            <person name="Li Z."/>
            <person name="Lee Y.-J."/>
            <person name="Ko J."/>
            <person name="Kim S.-G."/>
        </authorList>
    </citation>
    <scope>NUCLEOTIDE SEQUENCE</scope>
    <source>
        <strain evidence="1">KCTC 25031</strain>
    </source>
</reference>
<name>A0AC61NHG6_9BACT</name>
<protein>
    <submittedName>
        <fullName evidence="1">LTA synthase family protein</fullName>
    </submittedName>
</protein>
<dbReference type="Proteomes" id="UP000826212">
    <property type="component" value="Chromosome"/>
</dbReference>
<gene>
    <name evidence="1" type="ORF">K4L44_09050</name>
</gene>
<sequence>MFLLLSDHILSKRWFKYLLTSLFVGANTLIIIANLVDVFYFPFTLKRMTYSIFDYLGTQANMDTLGVEFLITYWYGFLLLGVLLFALISIFRYAYSRYNQSKQIEMKKNKWVYLLCFLLLWGIGIKSHLNIFAPQLETIDAVELTEDPIAASISLNSAYSLIESYSQHYIRIGDCERENGRNRTKGIEDEVKKKNVVIIILESFTAEASNRLNPTSPGYMPFLDSLMLDSYYYTKASANGRKSMDALPAIFAAIPAMQTPYILQPKREKIVSLPSCLDSLGYQTYFFHGSHNATMGFRDFCNFCGVQNYRGLDEYPSPSDFDGTWGIWDEPYLNYMAKELDDGPKPFFSTVFTLSSHNPYVLPKEYKGIYPEGKDGIEPTISYSDHALRMFFETASKMSWYNNTLFVITADHSIKAWNKNYATSEKAYHIPLLFFDPGAKLKGVSQERAQQIDIFPTVMGYLNIPIRREVPGHNLFDPHEKKFSVNIINESYQFIFDNMLYRYDGEKMIAIYDLDLDPKEQHNLLSKEHVYQSDITVMKAWIDKYKR</sequence>
<evidence type="ECO:0000313" key="2">
    <source>
        <dbReference type="Proteomes" id="UP000826212"/>
    </source>
</evidence>
<organism evidence="1 2">
    <name type="scientific">Halosquirtibacter laminarini</name>
    <dbReference type="NCBI Taxonomy" id="3374600"/>
    <lineage>
        <taxon>Bacteria</taxon>
        <taxon>Pseudomonadati</taxon>
        <taxon>Bacteroidota</taxon>
        <taxon>Bacteroidia</taxon>
        <taxon>Marinilabiliales</taxon>
        <taxon>Prolixibacteraceae</taxon>
        <taxon>Halosquirtibacter</taxon>
    </lineage>
</organism>
<evidence type="ECO:0000313" key="1">
    <source>
        <dbReference type="EMBL" id="QZE12736.1"/>
    </source>
</evidence>
<dbReference type="EMBL" id="CP081303">
    <property type="protein sequence ID" value="QZE12736.1"/>
    <property type="molecule type" value="Genomic_DNA"/>
</dbReference>